<dbReference type="OrthoDB" id="7508620at2"/>
<dbReference type="AlphaFoldDB" id="A0A6I4SUS5"/>
<evidence type="ECO:0000256" key="1">
    <source>
        <dbReference type="SAM" id="MobiDB-lite"/>
    </source>
</evidence>
<evidence type="ECO:0000313" key="3">
    <source>
        <dbReference type="EMBL" id="MXO59745.1"/>
    </source>
</evidence>
<name>A0A6I4SUS5_9SPHN</name>
<organism evidence="3 4">
    <name type="scientific">Croceibacterium salegens</name>
    <dbReference type="NCBI Taxonomy" id="1737568"/>
    <lineage>
        <taxon>Bacteria</taxon>
        <taxon>Pseudomonadati</taxon>
        <taxon>Pseudomonadota</taxon>
        <taxon>Alphaproteobacteria</taxon>
        <taxon>Sphingomonadales</taxon>
        <taxon>Erythrobacteraceae</taxon>
        <taxon>Croceibacterium</taxon>
    </lineage>
</organism>
<feature type="chain" id="PRO_5026096032" evidence="2">
    <location>
        <begin position="20"/>
        <end position="67"/>
    </location>
</feature>
<evidence type="ECO:0000313" key="4">
    <source>
        <dbReference type="Proteomes" id="UP000433652"/>
    </source>
</evidence>
<keyword evidence="2" id="KW-0732">Signal</keyword>
<feature type="signal peptide" evidence="2">
    <location>
        <begin position="1"/>
        <end position="19"/>
    </location>
</feature>
<comment type="caution">
    <text evidence="3">The sequence shown here is derived from an EMBL/GenBank/DDBJ whole genome shotgun (WGS) entry which is preliminary data.</text>
</comment>
<proteinExistence type="predicted"/>
<accession>A0A6I4SUS5</accession>
<keyword evidence="4" id="KW-1185">Reference proteome</keyword>
<reference evidence="3 4" key="1">
    <citation type="submission" date="2019-12" db="EMBL/GenBank/DDBJ databases">
        <title>Genomic-based taxomic classification of the family Erythrobacteraceae.</title>
        <authorList>
            <person name="Xu L."/>
        </authorList>
    </citation>
    <scope>NUCLEOTIDE SEQUENCE [LARGE SCALE GENOMIC DNA]</scope>
    <source>
        <strain evidence="3 4">MCCC 1K01500</strain>
    </source>
</reference>
<dbReference type="Proteomes" id="UP000433652">
    <property type="component" value="Unassembled WGS sequence"/>
</dbReference>
<sequence length="67" mass="7382">MFNKYQNVFRSRWKALWWAAGVCLTAYCTVPSQETTDAQVAAAHPKHVNPWALDESKQGNRSGGSGG</sequence>
<dbReference type="EMBL" id="WTYM01000038">
    <property type="protein sequence ID" value="MXO59745.1"/>
    <property type="molecule type" value="Genomic_DNA"/>
</dbReference>
<feature type="region of interest" description="Disordered" evidence="1">
    <location>
        <begin position="47"/>
        <end position="67"/>
    </location>
</feature>
<gene>
    <name evidence="3" type="ORF">GRI89_09360</name>
</gene>
<protein>
    <submittedName>
        <fullName evidence="3">Uncharacterized protein</fullName>
    </submittedName>
</protein>
<evidence type="ECO:0000256" key="2">
    <source>
        <dbReference type="SAM" id="SignalP"/>
    </source>
</evidence>